<name>A0ABN8J1R1_9NEOP</name>
<dbReference type="EMBL" id="OW152817">
    <property type="protein sequence ID" value="CAH2069014.1"/>
    <property type="molecule type" value="Genomic_DNA"/>
</dbReference>
<sequence length="122" mass="13385">MGLICKSRLRSDGSRSQNLPPSYPFCPSTPFSAHPSPRTLDIVTSNELNCGRGILLYRRVERRPFKVADVRGLARVYHGARMYRSAAGCGRYAPACGPRDLGPYLAGADTEGDFNEAIHESI</sequence>
<keyword evidence="2" id="KW-1185">Reference proteome</keyword>
<evidence type="ECO:0000313" key="1">
    <source>
        <dbReference type="EMBL" id="CAH2069014.1"/>
    </source>
</evidence>
<reference evidence="1" key="1">
    <citation type="submission" date="2022-03" db="EMBL/GenBank/DDBJ databases">
        <authorList>
            <person name="Martin H S."/>
        </authorList>
    </citation>
    <scope>NUCLEOTIDE SEQUENCE</scope>
</reference>
<gene>
    <name evidence="1" type="ORF">IPOD504_LOCUS14690</name>
</gene>
<dbReference type="Proteomes" id="UP000837857">
    <property type="component" value="Chromosome 5"/>
</dbReference>
<organism evidence="1 2">
    <name type="scientific">Iphiclides podalirius</name>
    <name type="common">scarce swallowtail</name>
    <dbReference type="NCBI Taxonomy" id="110791"/>
    <lineage>
        <taxon>Eukaryota</taxon>
        <taxon>Metazoa</taxon>
        <taxon>Ecdysozoa</taxon>
        <taxon>Arthropoda</taxon>
        <taxon>Hexapoda</taxon>
        <taxon>Insecta</taxon>
        <taxon>Pterygota</taxon>
        <taxon>Neoptera</taxon>
        <taxon>Endopterygota</taxon>
        <taxon>Lepidoptera</taxon>
        <taxon>Glossata</taxon>
        <taxon>Ditrysia</taxon>
        <taxon>Papilionoidea</taxon>
        <taxon>Papilionidae</taxon>
        <taxon>Papilioninae</taxon>
        <taxon>Iphiclides</taxon>
    </lineage>
</organism>
<feature type="non-terminal residue" evidence="1">
    <location>
        <position position="122"/>
    </location>
</feature>
<protein>
    <submittedName>
        <fullName evidence="1">Uncharacterized protein</fullName>
    </submittedName>
</protein>
<accession>A0ABN8J1R1</accession>
<proteinExistence type="predicted"/>
<evidence type="ECO:0000313" key="2">
    <source>
        <dbReference type="Proteomes" id="UP000837857"/>
    </source>
</evidence>